<dbReference type="OrthoDB" id="9815782at2"/>
<sequence>MRTVPERTTNENPAAEASAAGFSASSRGGAAHEDAAQPGLWTRWTHGWRLVALSVVLALVVVIGVRAWVVDVYYVGSESMQPTVEPGDRILVTKLVDTGELDRGQLVVFDGRGSFAPLDDDPPITRAAQQLGVWLGIRPTEDTFVKRVVGVPGDRVSCCEDGDLVVNGEPLDEPYLYPGDSASEVDFDVVVPEGRLWLLGDHRSVSVDSRSLLGAPGGGLVRADRVIGEPVTVLWPVGRSDPQ</sequence>
<evidence type="ECO:0000256" key="4">
    <source>
        <dbReference type="RuleBase" id="RU362042"/>
    </source>
</evidence>
<keyword evidence="4" id="KW-1133">Transmembrane helix</keyword>
<dbReference type="CDD" id="cd06530">
    <property type="entry name" value="S26_SPase_I"/>
    <property type="match status" value="1"/>
</dbReference>
<feature type="domain" description="Peptidase S26" evidence="6">
    <location>
        <begin position="51"/>
        <end position="235"/>
    </location>
</feature>
<name>A0A5J5L1E8_9MICC</name>
<accession>A0A5J5L1E8</accession>
<evidence type="ECO:0000313" key="8">
    <source>
        <dbReference type="Proteomes" id="UP000325957"/>
    </source>
</evidence>
<dbReference type="InterPro" id="IPR000223">
    <property type="entry name" value="Pept_S26A_signal_pept_1"/>
</dbReference>
<dbReference type="GO" id="GO:0004252">
    <property type="term" value="F:serine-type endopeptidase activity"/>
    <property type="evidence" value="ECO:0007669"/>
    <property type="project" value="InterPro"/>
</dbReference>
<evidence type="ECO:0000259" key="6">
    <source>
        <dbReference type="Pfam" id="PF10502"/>
    </source>
</evidence>
<evidence type="ECO:0000256" key="1">
    <source>
        <dbReference type="ARBA" id="ARBA00004401"/>
    </source>
</evidence>
<dbReference type="PRINTS" id="PR00727">
    <property type="entry name" value="LEADERPTASE"/>
</dbReference>
<keyword evidence="4" id="KW-0645">Protease</keyword>
<dbReference type="AlphaFoldDB" id="A0A5J5L1E8"/>
<feature type="region of interest" description="Disordered" evidence="5">
    <location>
        <begin position="1"/>
        <end position="30"/>
    </location>
</feature>
<protein>
    <recommendedName>
        <fullName evidence="4">Signal peptidase I</fullName>
        <ecNumber evidence="4">3.4.21.89</ecNumber>
    </recommendedName>
</protein>
<organism evidence="7 8">
    <name type="scientific">Kocuria coralli</name>
    <dbReference type="NCBI Taxonomy" id="1461025"/>
    <lineage>
        <taxon>Bacteria</taxon>
        <taxon>Bacillati</taxon>
        <taxon>Actinomycetota</taxon>
        <taxon>Actinomycetes</taxon>
        <taxon>Micrococcales</taxon>
        <taxon>Micrococcaceae</taxon>
        <taxon>Kocuria</taxon>
    </lineage>
</organism>
<proteinExistence type="inferred from homology"/>
<dbReference type="GO" id="GO:0006465">
    <property type="term" value="P:signal peptide processing"/>
    <property type="evidence" value="ECO:0007669"/>
    <property type="project" value="InterPro"/>
</dbReference>
<evidence type="ECO:0000256" key="5">
    <source>
        <dbReference type="SAM" id="MobiDB-lite"/>
    </source>
</evidence>
<feature type="active site" evidence="3">
    <location>
        <position position="146"/>
    </location>
</feature>
<comment type="catalytic activity">
    <reaction evidence="4">
        <text>Cleavage of hydrophobic, N-terminal signal or leader sequences from secreted and periplasmic proteins.</text>
        <dbReference type="EC" id="3.4.21.89"/>
    </reaction>
</comment>
<comment type="caution">
    <text evidence="7">The sequence shown here is derived from an EMBL/GenBank/DDBJ whole genome shotgun (WGS) entry which is preliminary data.</text>
</comment>
<keyword evidence="8" id="KW-1185">Reference proteome</keyword>
<dbReference type="GO" id="GO:0005886">
    <property type="term" value="C:plasma membrane"/>
    <property type="evidence" value="ECO:0007669"/>
    <property type="project" value="UniProtKB-SubCell"/>
</dbReference>
<dbReference type="InterPro" id="IPR036286">
    <property type="entry name" value="LexA/Signal_pep-like_sf"/>
</dbReference>
<dbReference type="PANTHER" id="PTHR43390:SF1">
    <property type="entry name" value="CHLOROPLAST PROCESSING PEPTIDASE"/>
    <property type="match status" value="1"/>
</dbReference>
<dbReference type="InterPro" id="IPR019533">
    <property type="entry name" value="Peptidase_S26"/>
</dbReference>
<dbReference type="EMBL" id="SZWF01000001">
    <property type="protein sequence ID" value="KAA9395729.1"/>
    <property type="molecule type" value="Genomic_DNA"/>
</dbReference>
<gene>
    <name evidence="7" type="primary">lepB</name>
    <name evidence="7" type="ORF">FCK90_01655</name>
</gene>
<evidence type="ECO:0000313" key="7">
    <source>
        <dbReference type="EMBL" id="KAA9395729.1"/>
    </source>
</evidence>
<feature type="compositionally biased region" description="Low complexity" evidence="5">
    <location>
        <begin position="14"/>
        <end position="29"/>
    </location>
</feature>
<dbReference type="Proteomes" id="UP000325957">
    <property type="component" value="Unassembled WGS sequence"/>
</dbReference>
<comment type="subcellular location">
    <subcellularLocation>
        <location evidence="1">Cell membrane</location>
        <topology evidence="1">Single-pass type II membrane protein</topology>
    </subcellularLocation>
    <subcellularLocation>
        <location evidence="4">Membrane</location>
        <topology evidence="4">Single-pass type II membrane protein</topology>
    </subcellularLocation>
</comment>
<feature type="transmembrane region" description="Helical" evidence="4">
    <location>
        <begin position="50"/>
        <end position="69"/>
    </location>
</feature>
<dbReference type="Gene3D" id="2.10.109.10">
    <property type="entry name" value="Umud Fragment, subunit A"/>
    <property type="match status" value="1"/>
</dbReference>
<feature type="active site" evidence="3">
    <location>
        <position position="79"/>
    </location>
</feature>
<dbReference type="Pfam" id="PF10502">
    <property type="entry name" value="Peptidase_S26"/>
    <property type="match status" value="1"/>
</dbReference>
<evidence type="ECO:0000256" key="2">
    <source>
        <dbReference type="ARBA" id="ARBA00009370"/>
    </source>
</evidence>
<keyword evidence="4" id="KW-0812">Transmembrane</keyword>
<dbReference type="GO" id="GO:0009003">
    <property type="term" value="F:signal peptidase activity"/>
    <property type="evidence" value="ECO:0007669"/>
    <property type="project" value="UniProtKB-EC"/>
</dbReference>
<evidence type="ECO:0000256" key="3">
    <source>
        <dbReference type="PIRSR" id="PIRSR600223-1"/>
    </source>
</evidence>
<comment type="similarity">
    <text evidence="2 4">Belongs to the peptidase S26 family.</text>
</comment>
<dbReference type="EC" id="3.4.21.89" evidence="4"/>
<dbReference type="SUPFAM" id="SSF51306">
    <property type="entry name" value="LexA/Signal peptidase"/>
    <property type="match status" value="1"/>
</dbReference>
<dbReference type="PANTHER" id="PTHR43390">
    <property type="entry name" value="SIGNAL PEPTIDASE I"/>
    <property type="match status" value="1"/>
</dbReference>
<reference evidence="7 8" key="1">
    <citation type="submission" date="2019-05" db="EMBL/GenBank/DDBJ databases">
        <title>Kocuria coralli sp. nov., a novel actinobacterium isolated from coral reef seawater.</title>
        <authorList>
            <person name="Li J."/>
        </authorList>
    </citation>
    <scope>NUCLEOTIDE SEQUENCE [LARGE SCALE GENOMIC DNA]</scope>
    <source>
        <strain evidence="7 8">SCSIO 13007</strain>
    </source>
</reference>
<keyword evidence="4" id="KW-0472">Membrane</keyword>
<dbReference type="NCBIfam" id="TIGR02227">
    <property type="entry name" value="sigpep_I_bact"/>
    <property type="match status" value="1"/>
</dbReference>
<keyword evidence="4 7" id="KW-0378">Hydrolase</keyword>